<dbReference type="Pfam" id="PF07694">
    <property type="entry name" value="5TM-5TMR_LYT"/>
    <property type="match status" value="1"/>
</dbReference>
<evidence type="ECO:0000256" key="7">
    <source>
        <dbReference type="ARBA" id="ARBA00023012"/>
    </source>
</evidence>
<dbReference type="Gene3D" id="3.30.565.10">
    <property type="entry name" value="Histidine kinase-like ATPase, C-terminal domain"/>
    <property type="match status" value="1"/>
</dbReference>
<keyword evidence="4" id="KW-1003">Cell membrane</keyword>
<feature type="domain" description="Histidine kinase/HSP90-like ATPase" evidence="10">
    <location>
        <begin position="239"/>
        <end position="331"/>
    </location>
</feature>
<dbReference type="InterPro" id="IPR003594">
    <property type="entry name" value="HATPase_dom"/>
</dbReference>
<dbReference type="EMBL" id="NMUQ01000003">
    <property type="protein sequence ID" value="OXM13391.1"/>
    <property type="molecule type" value="Genomic_DNA"/>
</dbReference>
<dbReference type="SUPFAM" id="SSF55874">
    <property type="entry name" value="ATPase domain of HSP90 chaperone/DNA topoisomerase II/histidine kinase"/>
    <property type="match status" value="1"/>
</dbReference>
<dbReference type="OrthoDB" id="9776552at2"/>
<evidence type="ECO:0000256" key="1">
    <source>
        <dbReference type="ARBA" id="ARBA00000085"/>
    </source>
</evidence>
<dbReference type="InterPro" id="IPR050640">
    <property type="entry name" value="Bact_2-comp_sensor_kinase"/>
</dbReference>
<evidence type="ECO:0000256" key="4">
    <source>
        <dbReference type="ARBA" id="ARBA00022475"/>
    </source>
</evidence>
<keyword evidence="6 9" id="KW-1133">Transmembrane helix</keyword>
<organism evidence="12 13">
    <name type="scientific">Paenibacillus herberti</name>
    <dbReference type="NCBI Taxonomy" id="1619309"/>
    <lineage>
        <taxon>Bacteria</taxon>
        <taxon>Bacillati</taxon>
        <taxon>Bacillota</taxon>
        <taxon>Bacilli</taxon>
        <taxon>Bacillales</taxon>
        <taxon>Paenibacillaceae</taxon>
        <taxon>Paenibacillus</taxon>
    </lineage>
</organism>
<dbReference type="InterPro" id="IPR004358">
    <property type="entry name" value="Sig_transdc_His_kin-like_C"/>
</dbReference>
<keyword evidence="13" id="KW-1185">Reference proteome</keyword>
<sequence length="348" mass="37257">MAGLVALFFYEERIIAPIKAFFIGVFAPILQMGIILIYTTSSPESIRLVNEIGVPMVLASSIGIALFVAMIQVALREQERAGAVETQRALAVAGTVLPHLEQKLTEESAAEAARVLSMTLSVDAVAVTDMTSVLAYTGPGMERSRPEHPAVSALCQKAVRTGEIVVAELAAYADSSPSQAAGGQLKQKLTALARRGTLEGKQGPGAVVLIPFQQAGQPVGMLQLFYRSRKHVCASRLIGGVVQVSVRREGGAIRIGVQDNGIGIRPELLSSLGLMPLESGEESSGISSTAGNGLGVYNVNERLIRLVGAEAALHYRNLPEEGSRVEFRLPGERREHYEGEAYRADRRR</sequence>
<comment type="catalytic activity">
    <reaction evidence="1">
        <text>ATP + protein L-histidine = ADP + protein N-phospho-L-histidine.</text>
        <dbReference type="EC" id="2.7.13.3"/>
    </reaction>
</comment>
<dbReference type="PRINTS" id="PR00344">
    <property type="entry name" value="BCTRLSENSOR"/>
</dbReference>
<dbReference type="Pfam" id="PF02518">
    <property type="entry name" value="HATPase_c"/>
    <property type="match status" value="1"/>
</dbReference>
<keyword evidence="8 9" id="KW-0472">Membrane</keyword>
<evidence type="ECO:0000256" key="8">
    <source>
        <dbReference type="ARBA" id="ARBA00023136"/>
    </source>
</evidence>
<dbReference type="GO" id="GO:0005886">
    <property type="term" value="C:plasma membrane"/>
    <property type="evidence" value="ECO:0007669"/>
    <property type="project" value="UniProtKB-SubCell"/>
</dbReference>
<evidence type="ECO:0000256" key="9">
    <source>
        <dbReference type="SAM" id="Phobius"/>
    </source>
</evidence>
<name>A0A229NU38_9BACL</name>
<evidence type="ECO:0000259" key="11">
    <source>
        <dbReference type="Pfam" id="PF07694"/>
    </source>
</evidence>
<protein>
    <recommendedName>
        <fullName evidence="3">histidine kinase</fullName>
        <ecNumber evidence="3">2.7.13.3</ecNumber>
    </recommendedName>
</protein>
<evidence type="ECO:0000313" key="12">
    <source>
        <dbReference type="EMBL" id="OXM13391.1"/>
    </source>
</evidence>
<evidence type="ECO:0000313" key="13">
    <source>
        <dbReference type="Proteomes" id="UP000215145"/>
    </source>
</evidence>
<accession>A0A229NU38</accession>
<feature type="domain" description="Signal transduction histidine kinase 5TM receptor LytS transmembrane region" evidence="11">
    <location>
        <begin position="2"/>
        <end position="72"/>
    </location>
</feature>
<evidence type="ECO:0000256" key="6">
    <source>
        <dbReference type="ARBA" id="ARBA00022989"/>
    </source>
</evidence>
<dbReference type="AlphaFoldDB" id="A0A229NU38"/>
<evidence type="ECO:0000259" key="10">
    <source>
        <dbReference type="Pfam" id="PF02518"/>
    </source>
</evidence>
<keyword evidence="7" id="KW-0902">Two-component regulatory system</keyword>
<keyword evidence="5 9" id="KW-0812">Transmembrane</keyword>
<comment type="caution">
    <text evidence="12">The sequence shown here is derived from an EMBL/GenBank/DDBJ whole genome shotgun (WGS) entry which is preliminary data.</text>
</comment>
<feature type="transmembrane region" description="Helical" evidence="9">
    <location>
        <begin position="20"/>
        <end position="40"/>
    </location>
</feature>
<evidence type="ECO:0000256" key="5">
    <source>
        <dbReference type="ARBA" id="ARBA00022692"/>
    </source>
</evidence>
<gene>
    <name evidence="12" type="ORF">CGZ75_20225</name>
</gene>
<dbReference type="GO" id="GO:0071555">
    <property type="term" value="P:cell wall organization"/>
    <property type="evidence" value="ECO:0007669"/>
    <property type="project" value="InterPro"/>
</dbReference>
<comment type="subcellular location">
    <subcellularLocation>
        <location evidence="2">Cell membrane</location>
        <topology evidence="2">Multi-pass membrane protein</topology>
    </subcellularLocation>
</comment>
<dbReference type="InterPro" id="IPR011620">
    <property type="entry name" value="Sig_transdc_His_kinase_LytS_TM"/>
</dbReference>
<evidence type="ECO:0000256" key="3">
    <source>
        <dbReference type="ARBA" id="ARBA00012438"/>
    </source>
</evidence>
<dbReference type="InterPro" id="IPR036890">
    <property type="entry name" value="HATPase_C_sf"/>
</dbReference>
<feature type="transmembrane region" description="Helical" evidence="9">
    <location>
        <begin position="52"/>
        <end position="75"/>
    </location>
</feature>
<proteinExistence type="predicted"/>
<reference evidence="12 13" key="1">
    <citation type="submission" date="2017-07" db="EMBL/GenBank/DDBJ databases">
        <title>Paenibacillus herberti R33 genome sequencing and assembly.</title>
        <authorList>
            <person name="Su W."/>
        </authorList>
    </citation>
    <scope>NUCLEOTIDE SEQUENCE [LARGE SCALE GENOMIC DNA]</scope>
    <source>
        <strain evidence="12 13">R33</strain>
    </source>
</reference>
<dbReference type="GO" id="GO:0000155">
    <property type="term" value="F:phosphorelay sensor kinase activity"/>
    <property type="evidence" value="ECO:0007669"/>
    <property type="project" value="InterPro"/>
</dbReference>
<evidence type="ECO:0000256" key="2">
    <source>
        <dbReference type="ARBA" id="ARBA00004651"/>
    </source>
</evidence>
<dbReference type="Proteomes" id="UP000215145">
    <property type="component" value="Unassembled WGS sequence"/>
</dbReference>
<dbReference type="PANTHER" id="PTHR34220:SF7">
    <property type="entry name" value="SENSOR HISTIDINE KINASE YPDA"/>
    <property type="match status" value="1"/>
</dbReference>
<dbReference type="PANTHER" id="PTHR34220">
    <property type="entry name" value="SENSOR HISTIDINE KINASE YPDA"/>
    <property type="match status" value="1"/>
</dbReference>
<dbReference type="EC" id="2.7.13.3" evidence="3"/>